<name>A0A1M5VRQ2_9FIRM</name>
<dbReference type="InterPro" id="IPR001653">
    <property type="entry name" value="DAP_epimerase_DapF"/>
</dbReference>
<evidence type="ECO:0000256" key="3">
    <source>
        <dbReference type="ARBA" id="ARBA00013080"/>
    </source>
</evidence>
<evidence type="ECO:0000256" key="5">
    <source>
        <dbReference type="ARBA" id="ARBA00022605"/>
    </source>
</evidence>
<feature type="binding site" evidence="9">
    <location>
        <position position="63"/>
    </location>
    <ligand>
        <name>substrate</name>
    </ligand>
</feature>
<feature type="site" description="Could be important to modulate the pK values of the two catalytic cysteine residues" evidence="9">
    <location>
        <position position="163"/>
    </location>
</feature>
<organism evidence="11 12">
    <name type="scientific">Caloranaerobacter azorensis DSM 13643</name>
    <dbReference type="NCBI Taxonomy" id="1121264"/>
    <lineage>
        <taxon>Bacteria</taxon>
        <taxon>Bacillati</taxon>
        <taxon>Bacillota</taxon>
        <taxon>Tissierellia</taxon>
        <taxon>Tissierellales</taxon>
        <taxon>Thermohalobacteraceae</taxon>
        <taxon>Caloranaerobacter</taxon>
    </lineage>
</organism>
<dbReference type="GO" id="GO:0008837">
    <property type="term" value="F:diaminopimelate epimerase activity"/>
    <property type="evidence" value="ECO:0007669"/>
    <property type="project" value="UniProtKB-UniRule"/>
</dbReference>
<dbReference type="AlphaFoldDB" id="A0A1M5VRQ2"/>
<protein>
    <recommendedName>
        <fullName evidence="3 9">Diaminopimelate epimerase</fullName>
        <shortName evidence="9">DAP epimerase</shortName>
        <ecNumber evidence="3 9">5.1.1.7</ecNumber>
    </recommendedName>
    <alternativeName>
        <fullName evidence="9">PLP-independent amino acid racemase</fullName>
    </alternativeName>
</protein>
<evidence type="ECO:0000256" key="8">
    <source>
        <dbReference type="ARBA" id="ARBA00051712"/>
    </source>
</evidence>
<feature type="binding site" evidence="9">
    <location>
        <begin position="222"/>
        <end position="223"/>
    </location>
    <ligand>
        <name>substrate</name>
    </ligand>
</feature>
<comment type="caution">
    <text evidence="9">Lacks conserved residue(s) required for the propagation of feature annotation.</text>
</comment>
<dbReference type="RefSeq" id="WP_073197507.1">
    <property type="nucleotide sequence ID" value="NZ_FQXO01000071.1"/>
</dbReference>
<dbReference type="EC" id="5.1.1.7" evidence="3 9"/>
<dbReference type="HAMAP" id="MF_00197">
    <property type="entry name" value="DAP_epimerase"/>
    <property type="match status" value="1"/>
</dbReference>
<evidence type="ECO:0000256" key="10">
    <source>
        <dbReference type="PROSITE-ProRule" id="PRU10125"/>
    </source>
</evidence>
<accession>A0A1M5VRQ2</accession>
<evidence type="ECO:0000256" key="4">
    <source>
        <dbReference type="ARBA" id="ARBA00022490"/>
    </source>
</evidence>
<feature type="binding site" evidence="9">
    <location>
        <begin position="212"/>
        <end position="213"/>
    </location>
    <ligand>
        <name>substrate</name>
    </ligand>
</feature>
<comment type="pathway">
    <text evidence="1 9">Amino-acid biosynthesis; L-lysine biosynthesis via DAP pathway; DL-2,6-diaminopimelate from LL-2,6-diaminopimelate: step 1/1.</text>
</comment>
<dbReference type="OrthoDB" id="9805408at2"/>
<dbReference type="SUPFAM" id="SSF54506">
    <property type="entry name" value="Diaminopimelate epimerase-like"/>
    <property type="match status" value="2"/>
</dbReference>
<feature type="site" description="Could be important to modulate the pK values of the two catalytic cysteine residues" evidence="9">
    <location>
        <position position="212"/>
    </location>
</feature>
<dbReference type="GO" id="GO:0009089">
    <property type="term" value="P:lysine biosynthetic process via diaminopimelate"/>
    <property type="evidence" value="ECO:0007669"/>
    <property type="project" value="UniProtKB-UniRule"/>
</dbReference>
<dbReference type="FunFam" id="3.10.310.10:FF:000001">
    <property type="entry name" value="Diaminopimelate epimerase"/>
    <property type="match status" value="1"/>
</dbReference>
<reference evidence="12" key="1">
    <citation type="submission" date="2016-11" db="EMBL/GenBank/DDBJ databases">
        <authorList>
            <person name="Varghese N."/>
            <person name="Submissions S."/>
        </authorList>
    </citation>
    <scope>NUCLEOTIDE SEQUENCE [LARGE SCALE GENOMIC DNA]</scope>
    <source>
        <strain evidence="12">DSM 13643</strain>
    </source>
</reference>
<evidence type="ECO:0000256" key="1">
    <source>
        <dbReference type="ARBA" id="ARBA00005196"/>
    </source>
</evidence>
<feature type="active site" description="Proton donor" evidence="9">
    <location>
        <position position="72"/>
    </location>
</feature>
<dbReference type="Gene3D" id="3.10.310.10">
    <property type="entry name" value="Diaminopimelate Epimerase, Chain A, domain 1"/>
    <property type="match status" value="2"/>
</dbReference>
<dbReference type="NCBIfam" id="TIGR00652">
    <property type="entry name" value="DapF"/>
    <property type="match status" value="1"/>
</dbReference>
<keyword evidence="7 9" id="KW-0413">Isomerase</keyword>
<dbReference type="InterPro" id="IPR018510">
    <property type="entry name" value="DAP_epimerase_AS"/>
</dbReference>
<dbReference type="PANTHER" id="PTHR31689:SF0">
    <property type="entry name" value="DIAMINOPIMELATE EPIMERASE"/>
    <property type="match status" value="1"/>
</dbReference>
<keyword evidence="6 9" id="KW-0457">Lysine biosynthesis</keyword>
<evidence type="ECO:0000256" key="9">
    <source>
        <dbReference type="HAMAP-Rule" id="MF_00197"/>
    </source>
</evidence>
<comment type="catalytic activity">
    <reaction evidence="8 9">
        <text>(2S,6S)-2,6-diaminopimelate = meso-2,6-diaminopimelate</text>
        <dbReference type="Rhea" id="RHEA:15393"/>
        <dbReference type="ChEBI" id="CHEBI:57609"/>
        <dbReference type="ChEBI" id="CHEBI:57791"/>
        <dbReference type="EC" id="5.1.1.7"/>
    </reaction>
</comment>
<feature type="active site" description="Proton acceptor" evidence="9">
    <location>
        <position position="221"/>
    </location>
</feature>
<dbReference type="Pfam" id="PF01678">
    <property type="entry name" value="DAP_epimerase"/>
    <property type="match status" value="2"/>
</dbReference>
<proteinExistence type="inferred from homology"/>
<dbReference type="GO" id="GO:0005829">
    <property type="term" value="C:cytosol"/>
    <property type="evidence" value="ECO:0007669"/>
    <property type="project" value="TreeGrafter"/>
</dbReference>
<feature type="binding site" evidence="9">
    <location>
        <begin position="73"/>
        <end position="74"/>
    </location>
    <ligand>
        <name>substrate</name>
    </ligand>
</feature>
<evidence type="ECO:0000313" key="12">
    <source>
        <dbReference type="Proteomes" id="UP000183967"/>
    </source>
</evidence>
<dbReference type="PANTHER" id="PTHR31689">
    <property type="entry name" value="DIAMINOPIMELATE EPIMERASE, CHLOROPLASTIC"/>
    <property type="match status" value="1"/>
</dbReference>
<dbReference type="PROSITE" id="PS01326">
    <property type="entry name" value="DAP_EPIMERASE"/>
    <property type="match status" value="1"/>
</dbReference>
<evidence type="ECO:0000313" key="11">
    <source>
        <dbReference type="EMBL" id="SHH77946.1"/>
    </source>
</evidence>
<sequence length="277" mass="30707">MLEFIKMHGLGNDFIIFDGINQDLPDHNELAKKVCDRHFGIGADGMMVVKQSSSSDIKMLFYNADGSQAPMCGNGIRCFAKYVFDEKLVRGKEFEVETLAGIMRPRIISSEEKISFIEVNLGKAYFSSEMIHANTNKEKILNESIEIDGNIFKISAVVVGSVHAVIFVDDLNKIDINVIGRKIENHQLFPNKINVNFCQIIDDTNFQVLTWERGVGQTLACGTGAASAAVVGSILYNTSKKVNVHLLGGTVEIEQRDNEIFMTGPAEVICKGVYYDK</sequence>
<comment type="similarity">
    <text evidence="2 9">Belongs to the diaminopimelate epimerase family.</text>
</comment>
<evidence type="ECO:0000256" key="7">
    <source>
        <dbReference type="ARBA" id="ARBA00023235"/>
    </source>
</evidence>
<dbReference type="EMBL" id="FQXO01000071">
    <property type="protein sequence ID" value="SHH77946.1"/>
    <property type="molecule type" value="Genomic_DNA"/>
</dbReference>
<dbReference type="UniPathway" id="UPA00034">
    <property type="reaction ID" value="UER00025"/>
</dbReference>
<feature type="binding site" evidence="9">
    <location>
        <position position="194"/>
    </location>
    <ligand>
        <name>substrate</name>
    </ligand>
</feature>
<keyword evidence="5 9" id="KW-0028">Amino-acid biosynthesis</keyword>
<comment type="function">
    <text evidence="9">Catalyzes the stereoinversion of LL-2,6-diaminopimelate (L,L-DAP) to meso-diaminopimelate (meso-DAP), a precursor of L-lysine and an essential component of the bacterial peptidoglycan.</text>
</comment>
<dbReference type="Proteomes" id="UP000183967">
    <property type="component" value="Unassembled WGS sequence"/>
</dbReference>
<feature type="binding site" evidence="9">
    <location>
        <position position="12"/>
    </location>
    <ligand>
        <name>substrate</name>
    </ligand>
</feature>
<keyword evidence="12" id="KW-1185">Reference proteome</keyword>
<gene>
    <name evidence="9" type="primary">dapF</name>
    <name evidence="11" type="ORF">SAMN02745135_02091</name>
</gene>
<evidence type="ECO:0000256" key="2">
    <source>
        <dbReference type="ARBA" id="ARBA00010219"/>
    </source>
</evidence>
<feature type="active site" evidence="10">
    <location>
        <position position="72"/>
    </location>
</feature>
<evidence type="ECO:0000256" key="6">
    <source>
        <dbReference type="ARBA" id="ARBA00023154"/>
    </source>
</evidence>
<comment type="subcellular location">
    <subcellularLocation>
        <location evidence="9">Cytoplasm</location>
    </subcellularLocation>
</comment>
<comment type="subunit">
    <text evidence="9">Homodimer.</text>
</comment>
<keyword evidence="4 9" id="KW-0963">Cytoplasm</keyword>